<evidence type="ECO:0000313" key="10">
    <source>
        <dbReference type="EMBL" id="KAF6029964.1"/>
    </source>
</evidence>
<dbReference type="InterPro" id="IPR027377">
    <property type="entry name" value="ZAR1/RTP1-5-like_Znf-3CxxC"/>
</dbReference>
<feature type="domain" description="3CxxC-type" evidence="9">
    <location>
        <begin position="116"/>
        <end position="226"/>
    </location>
</feature>
<evidence type="ECO:0000259" key="9">
    <source>
        <dbReference type="SMART" id="SM01328"/>
    </source>
</evidence>
<dbReference type="GO" id="GO:0031849">
    <property type="term" value="F:olfactory receptor binding"/>
    <property type="evidence" value="ECO:0007669"/>
    <property type="project" value="TreeGrafter"/>
</dbReference>
<dbReference type="GO" id="GO:0016020">
    <property type="term" value="C:membrane"/>
    <property type="evidence" value="ECO:0007669"/>
    <property type="project" value="UniProtKB-SubCell"/>
</dbReference>
<keyword evidence="7" id="KW-0472">Membrane</keyword>
<comment type="caution">
    <text evidence="10">The sequence shown here is derived from an EMBL/GenBank/DDBJ whole genome shotgun (WGS) entry which is preliminary data.</text>
</comment>
<dbReference type="SMART" id="SM01328">
    <property type="entry name" value="zf-3CxxC"/>
    <property type="match status" value="1"/>
</dbReference>
<dbReference type="EMBL" id="VXIV02001772">
    <property type="protein sequence ID" value="KAF6029964.1"/>
    <property type="molecule type" value="Genomic_DNA"/>
</dbReference>
<dbReference type="GO" id="GO:0008270">
    <property type="term" value="F:zinc ion binding"/>
    <property type="evidence" value="ECO:0007669"/>
    <property type="project" value="UniProtKB-KW"/>
</dbReference>
<keyword evidence="6" id="KW-1133">Transmembrane helix</keyword>
<keyword evidence="4" id="KW-0863">Zinc-finger</keyword>
<dbReference type="PANTHER" id="PTHR14402">
    <property type="entry name" value="RECEPTOR TRANSPORTING PROTEIN"/>
    <property type="match status" value="1"/>
</dbReference>
<evidence type="ECO:0000256" key="5">
    <source>
        <dbReference type="ARBA" id="ARBA00022833"/>
    </source>
</evidence>
<evidence type="ECO:0000256" key="4">
    <source>
        <dbReference type="ARBA" id="ARBA00022771"/>
    </source>
</evidence>
<name>A0A7J7JW73_BUGNE</name>
<keyword evidence="3" id="KW-0479">Metal-binding</keyword>
<evidence type="ECO:0000256" key="7">
    <source>
        <dbReference type="ARBA" id="ARBA00023136"/>
    </source>
</evidence>
<feature type="region of interest" description="Disordered" evidence="8">
    <location>
        <begin position="247"/>
        <end position="330"/>
    </location>
</feature>
<proteinExistence type="predicted"/>
<sequence>MTAPVIVHHQHLIPVQIGAPILPVGAMPSPHTLVSPIYSQNTIPSPTATLCPPLYRPHPNQSTLSCYNSMLINYSMELVWHGEFNRLFQNFLPNKWVLNPTFSLPKGRKWTMFKDSAKVRFLCQECSHGWTSMKGRVVFWFTFDEQRNLGLVLFRLFGQRCQNCSPKSFEHAMWYPEEVVKVVGNIFNRIGQEFYGFYSPPVRIDRRAGKPRSQHNATLCQACAEGICPGEFDASVETFGLYRKSSRRMSSSTGRSHSGSVSSQYSPDISSLNSIASTSDDGASSDNISEIGFDEAGLDTASEADIIEDVAEQTTPKLDTVITENDDSSK</sequence>
<evidence type="ECO:0000256" key="2">
    <source>
        <dbReference type="ARBA" id="ARBA00022692"/>
    </source>
</evidence>
<evidence type="ECO:0000256" key="3">
    <source>
        <dbReference type="ARBA" id="ARBA00022723"/>
    </source>
</evidence>
<dbReference type="GO" id="GO:0006612">
    <property type="term" value="P:protein targeting to membrane"/>
    <property type="evidence" value="ECO:0007669"/>
    <property type="project" value="TreeGrafter"/>
</dbReference>
<gene>
    <name evidence="10" type="ORF">EB796_011721</name>
</gene>
<reference evidence="10" key="1">
    <citation type="submission" date="2020-06" db="EMBL/GenBank/DDBJ databases">
        <title>Draft genome of Bugula neritina, a colonial animal packing powerful symbionts and potential medicines.</title>
        <authorList>
            <person name="Rayko M."/>
        </authorList>
    </citation>
    <scope>NUCLEOTIDE SEQUENCE [LARGE SCALE GENOMIC DNA]</scope>
    <source>
        <strain evidence="10">Kwan_BN1</strain>
    </source>
</reference>
<accession>A0A7J7JW73</accession>
<dbReference type="PANTHER" id="PTHR14402:SF10">
    <property type="entry name" value="3CXXC-TYPE DOMAIN-CONTAINING PROTEIN"/>
    <property type="match status" value="1"/>
</dbReference>
<feature type="compositionally biased region" description="Polar residues" evidence="8">
    <location>
        <begin position="267"/>
        <end position="288"/>
    </location>
</feature>
<dbReference type="AlphaFoldDB" id="A0A7J7JW73"/>
<evidence type="ECO:0000256" key="8">
    <source>
        <dbReference type="SAM" id="MobiDB-lite"/>
    </source>
</evidence>
<keyword evidence="11" id="KW-1185">Reference proteome</keyword>
<dbReference type="InterPro" id="IPR026096">
    <property type="entry name" value="R-trans_p"/>
</dbReference>
<evidence type="ECO:0000256" key="1">
    <source>
        <dbReference type="ARBA" id="ARBA00004167"/>
    </source>
</evidence>
<dbReference type="OrthoDB" id="8121437at2759"/>
<dbReference type="GO" id="GO:0051205">
    <property type="term" value="P:protein insertion into membrane"/>
    <property type="evidence" value="ECO:0007669"/>
    <property type="project" value="TreeGrafter"/>
</dbReference>
<keyword evidence="5" id="KW-0862">Zinc</keyword>
<keyword evidence="2" id="KW-0812">Transmembrane</keyword>
<comment type="subcellular location">
    <subcellularLocation>
        <location evidence="1">Membrane</location>
        <topology evidence="1">Single-pass membrane protein</topology>
    </subcellularLocation>
</comment>
<protein>
    <submittedName>
        <fullName evidence="10">RTP4</fullName>
    </submittedName>
</protein>
<dbReference type="Pfam" id="PF13695">
    <property type="entry name" value="Zn_ribbon_3CxxC"/>
    <property type="match status" value="1"/>
</dbReference>
<dbReference type="Proteomes" id="UP000593567">
    <property type="component" value="Unassembled WGS sequence"/>
</dbReference>
<evidence type="ECO:0000313" key="11">
    <source>
        <dbReference type="Proteomes" id="UP000593567"/>
    </source>
</evidence>
<evidence type="ECO:0000256" key="6">
    <source>
        <dbReference type="ARBA" id="ARBA00022989"/>
    </source>
</evidence>
<feature type="compositionally biased region" description="Low complexity" evidence="8">
    <location>
        <begin position="248"/>
        <end position="266"/>
    </location>
</feature>
<organism evidence="10 11">
    <name type="scientific">Bugula neritina</name>
    <name type="common">Brown bryozoan</name>
    <name type="synonym">Sertularia neritina</name>
    <dbReference type="NCBI Taxonomy" id="10212"/>
    <lineage>
        <taxon>Eukaryota</taxon>
        <taxon>Metazoa</taxon>
        <taxon>Spiralia</taxon>
        <taxon>Lophotrochozoa</taxon>
        <taxon>Bryozoa</taxon>
        <taxon>Gymnolaemata</taxon>
        <taxon>Cheilostomatida</taxon>
        <taxon>Flustrina</taxon>
        <taxon>Buguloidea</taxon>
        <taxon>Bugulidae</taxon>
        <taxon>Bugula</taxon>
    </lineage>
</organism>